<dbReference type="Proteomes" id="UP000462152">
    <property type="component" value="Unassembled WGS sequence"/>
</dbReference>
<dbReference type="CDD" id="cd02199">
    <property type="entry name" value="YjgF_YER057c_UK114_like_1"/>
    <property type="match status" value="1"/>
</dbReference>
<dbReference type="InterPro" id="IPR013813">
    <property type="entry name" value="Endoribo_LPSP/chorism_mut-like"/>
</dbReference>
<evidence type="ECO:0000313" key="2">
    <source>
        <dbReference type="EMBL" id="MUN53652.1"/>
    </source>
</evidence>
<evidence type="ECO:0000313" key="3">
    <source>
        <dbReference type="Proteomes" id="UP000462152"/>
    </source>
</evidence>
<dbReference type="SUPFAM" id="SSF55298">
    <property type="entry name" value="YjgF-like"/>
    <property type="match status" value="1"/>
</dbReference>
<dbReference type="Pfam" id="PF14588">
    <property type="entry name" value="YjgF_endoribonc"/>
    <property type="match status" value="1"/>
</dbReference>
<evidence type="ECO:0000259" key="1">
    <source>
        <dbReference type="Pfam" id="PF14588"/>
    </source>
</evidence>
<keyword evidence="3" id="KW-1185">Reference proteome</keyword>
<accession>A0A7K1LFA4</accession>
<dbReference type="OrthoDB" id="9806229at2"/>
<dbReference type="PANTHER" id="PTHR43760:SF1">
    <property type="entry name" value="ENDORIBONUCLEASE L-PSP_CHORISMATE MUTASE-LIKE DOMAIN-CONTAINING PROTEIN"/>
    <property type="match status" value="1"/>
</dbReference>
<dbReference type="Gene3D" id="3.30.1330.40">
    <property type="entry name" value="RutC-like"/>
    <property type="match status" value="1"/>
</dbReference>
<sequence length="160" mass="16411">MADSKVEERLAAEGLQVPEVAVPVASYVPAVISGNYVYTSGQIPVQNGEFAVKGKVSDGGEPGTVGLEDAQGQARVCALNTLAAVKSVIGDLDRVTRIVKVTGFVSSVPDFTGQAQVLNGASELYGKAFGDAGVHARSAVGVAVLPLDVPVEVELIVEFA</sequence>
<dbReference type="EMBL" id="WOGT01000001">
    <property type="protein sequence ID" value="MUN53652.1"/>
    <property type="molecule type" value="Genomic_DNA"/>
</dbReference>
<feature type="domain" description="Endoribonuclease L-PSP/chorismate mutase-like" evidence="1">
    <location>
        <begin position="7"/>
        <end position="157"/>
    </location>
</feature>
<dbReference type="InterPro" id="IPR035959">
    <property type="entry name" value="RutC-like_sf"/>
</dbReference>
<gene>
    <name evidence="2" type="ORF">GMA10_00135</name>
</gene>
<comment type="caution">
    <text evidence="2">The sequence shown here is derived from an EMBL/GenBank/DDBJ whole genome shotgun (WGS) entry which is preliminary data.</text>
</comment>
<protein>
    <submittedName>
        <fullName evidence="2">RidA family protein</fullName>
    </submittedName>
</protein>
<organism evidence="2 3">
    <name type="scientific">Rothia koreensis</name>
    <dbReference type="NCBI Taxonomy" id="592378"/>
    <lineage>
        <taxon>Bacteria</taxon>
        <taxon>Bacillati</taxon>
        <taxon>Actinomycetota</taxon>
        <taxon>Actinomycetes</taxon>
        <taxon>Micrococcales</taxon>
        <taxon>Micrococcaceae</taxon>
        <taxon>Rothia</taxon>
    </lineage>
</organism>
<dbReference type="AlphaFoldDB" id="A0A7K1LFA4"/>
<dbReference type="PANTHER" id="PTHR43760">
    <property type="entry name" value="ENDORIBONUCLEASE-RELATED"/>
    <property type="match status" value="1"/>
</dbReference>
<dbReference type="RefSeq" id="WP_129314671.1">
    <property type="nucleotide sequence ID" value="NZ_CP197643.1"/>
</dbReference>
<name>A0A7K1LFA4_9MICC</name>
<proteinExistence type="predicted"/>
<reference evidence="2 3" key="1">
    <citation type="submission" date="2019-12" db="EMBL/GenBank/DDBJ databases">
        <authorList>
            <person name="Li J."/>
            <person name="Shi Y."/>
            <person name="Xu G."/>
            <person name="Xiao D."/>
            <person name="Ran X."/>
        </authorList>
    </citation>
    <scope>NUCLEOTIDE SEQUENCE [LARGE SCALE GENOMIC DNA]</scope>
    <source>
        <strain evidence="2 3">JCM 15915</strain>
    </source>
</reference>